<dbReference type="EMBL" id="CP001739">
    <property type="protein sequence ID" value="ACZ09663.1"/>
    <property type="molecule type" value="Genomic_DNA"/>
</dbReference>
<reference evidence="2" key="1">
    <citation type="submission" date="2009-09" db="EMBL/GenBank/DDBJ databases">
        <title>The complete chromosome of Sebaldella termitidis ATCC 33386.</title>
        <authorList>
            <consortium name="US DOE Joint Genome Institute (JGI-PGF)"/>
            <person name="Lucas S."/>
            <person name="Copeland A."/>
            <person name="Lapidus A."/>
            <person name="Glavina del Rio T."/>
            <person name="Dalin E."/>
            <person name="Tice H."/>
            <person name="Bruce D."/>
            <person name="Goodwin L."/>
            <person name="Pitluck S."/>
            <person name="Kyrpides N."/>
            <person name="Mavromatis K."/>
            <person name="Ivanova N."/>
            <person name="Mikhailova N."/>
            <person name="Sims D."/>
            <person name="Meincke L."/>
            <person name="Brettin T."/>
            <person name="Detter J.C."/>
            <person name="Han C."/>
            <person name="Larimer F."/>
            <person name="Land M."/>
            <person name="Hauser L."/>
            <person name="Markowitz V."/>
            <person name="Cheng J.F."/>
            <person name="Hugenholtz P."/>
            <person name="Woyke T."/>
            <person name="Wu D."/>
            <person name="Eisen J.A."/>
        </authorList>
    </citation>
    <scope>NUCLEOTIDE SEQUENCE [LARGE SCALE GENOMIC DNA]</scope>
    <source>
        <strain evidence="2">ATCC 33386 / NCTC 11300</strain>
    </source>
</reference>
<proteinExistence type="predicted"/>
<dbReference type="RefSeq" id="WP_012862257.1">
    <property type="nucleotide sequence ID" value="NC_013517.1"/>
</dbReference>
<evidence type="ECO:0000313" key="1">
    <source>
        <dbReference type="EMBL" id="ACZ09663.1"/>
    </source>
</evidence>
<accession>D1AN59</accession>
<reference evidence="1 2" key="2">
    <citation type="journal article" date="2010" name="Stand. Genomic Sci.">
        <title>Complete genome sequence of Sebaldella termitidis type strain (NCTC 11300).</title>
        <authorList>
            <person name="Harmon-Smith M."/>
            <person name="Celia L."/>
            <person name="Chertkov O."/>
            <person name="Lapidus A."/>
            <person name="Copeland A."/>
            <person name="Glavina Del Rio T."/>
            <person name="Nolan M."/>
            <person name="Lucas S."/>
            <person name="Tice H."/>
            <person name="Cheng J.F."/>
            <person name="Han C."/>
            <person name="Detter J.C."/>
            <person name="Bruce D."/>
            <person name="Goodwin L."/>
            <person name="Pitluck S."/>
            <person name="Pati A."/>
            <person name="Liolios K."/>
            <person name="Ivanova N."/>
            <person name="Mavromatis K."/>
            <person name="Mikhailova N."/>
            <person name="Chen A."/>
            <person name="Palaniappan K."/>
            <person name="Land M."/>
            <person name="Hauser L."/>
            <person name="Chang Y.J."/>
            <person name="Jeffries C.D."/>
            <person name="Brettin T."/>
            <person name="Goker M."/>
            <person name="Beck B."/>
            <person name="Bristow J."/>
            <person name="Eisen J.A."/>
            <person name="Markowitz V."/>
            <person name="Hugenholtz P."/>
            <person name="Kyrpides N.C."/>
            <person name="Klenk H.P."/>
            <person name="Chen F."/>
        </authorList>
    </citation>
    <scope>NUCLEOTIDE SEQUENCE [LARGE SCALE GENOMIC DNA]</scope>
    <source>
        <strain evidence="2">ATCC 33386 / NCTC 11300</strain>
    </source>
</reference>
<dbReference type="HOGENOM" id="CLU_1219034_0_0_0"/>
<dbReference type="STRING" id="526218.Sterm_2819"/>
<protein>
    <submittedName>
        <fullName evidence="1">Uncharacterized protein</fullName>
    </submittedName>
</protein>
<dbReference type="KEGG" id="str:Sterm_2819"/>
<name>D1AN59_SEBTE</name>
<evidence type="ECO:0000313" key="2">
    <source>
        <dbReference type="Proteomes" id="UP000000845"/>
    </source>
</evidence>
<dbReference type="Proteomes" id="UP000000845">
    <property type="component" value="Chromosome"/>
</dbReference>
<dbReference type="AlphaFoldDB" id="D1AN59"/>
<gene>
    <name evidence="1" type="ordered locus">Sterm_2819</name>
</gene>
<organism evidence="1 2">
    <name type="scientific">Sebaldella termitidis (strain ATCC 33386 / NCTC 11300)</name>
    <dbReference type="NCBI Taxonomy" id="526218"/>
    <lineage>
        <taxon>Bacteria</taxon>
        <taxon>Fusobacteriati</taxon>
        <taxon>Fusobacteriota</taxon>
        <taxon>Fusobacteriia</taxon>
        <taxon>Fusobacteriales</taxon>
        <taxon>Leptotrichiaceae</taxon>
        <taxon>Sebaldella</taxon>
    </lineage>
</organism>
<sequence length="227" mass="26486">MKKNLEAKDLLNLHSNIIDKNAKNNIALYNIFLEGQNLILNITNDLFNMLEIDNWRGIHIELLEQITGLEKPSNLSEIQYIALVKAYVNKNYIKTTHDNLVDFLSVFFNISKQYIHIYTPLTPDLDIKEGRMRVFIDYAIDVSLLREYLLIIKAAGIVIDEVEYVAYLKTKSYGLAIYNDEFWYRNAVKITLNDNGVVIKRKFMKSPFYGVNQYNALVLHNENQEIK</sequence>
<keyword evidence="2" id="KW-1185">Reference proteome</keyword>